<keyword evidence="8" id="KW-1185">Reference proteome</keyword>
<dbReference type="EMBL" id="JBGMDY010000002">
    <property type="protein sequence ID" value="KAL2342385.1"/>
    <property type="molecule type" value="Genomic_DNA"/>
</dbReference>
<evidence type="ECO:0000256" key="3">
    <source>
        <dbReference type="ARBA" id="ARBA00022471"/>
    </source>
</evidence>
<accession>A0ABD1N2T0</accession>
<proteinExistence type="inferred from homology"/>
<gene>
    <name evidence="7" type="ORF">Fmac_003670</name>
</gene>
<dbReference type="PANTHER" id="PTHR31232">
    <property type="match status" value="1"/>
</dbReference>
<evidence type="ECO:0000256" key="6">
    <source>
        <dbReference type="RuleBase" id="RU367044"/>
    </source>
</evidence>
<dbReference type="PANTHER" id="PTHR31232:SF156">
    <property type="entry name" value="PLANT SELF-INCOMPATIBILITY PROTEIN S1 FAMILY-RELATED"/>
    <property type="match status" value="1"/>
</dbReference>
<reference evidence="7 8" key="1">
    <citation type="submission" date="2024-08" db="EMBL/GenBank/DDBJ databases">
        <title>Insights into the chromosomal genome structure of Flemingia macrophylla.</title>
        <authorList>
            <person name="Ding Y."/>
            <person name="Zhao Y."/>
            <person name="Bi W."/>
            <person name="Wu M."/>
            <person name="Zhao G."/>
            <person name="Gong Y."/>
            <person name="Li W."/>
            <person name="Zhang P."/>
        </authorList>
    </citation>
    <scope>NUCLEOTIDE SEQUENCE [LARGE SCALE GENOMIC DNA]</scope>
    <source>
        <strain evidence="7">DYQJB</strain>
        <tissue evidence="7">Leaf</tissue>
    </source>
</reference>
<evidence type="ECO:0000313" key="7">
    <source>
        <dbReference type="EMBL" id="KAL2342385.1"/>
    </source>
</evidence>
<keyword evidence="3 6" id="KW-0713">Self-incompatibility</keyword>
<dbReference type="InterPro" id="IPR010264">
    <property type="entry name" value="Self-incomp_S1"/>
</dbReference>
<keyword evidence="5" id="KW-0732">Signal</keyword>
<evidence type="ECO:0000313" key="8">
    <source>
        <dbReference type="Proteomes" id="UP001603857"/>
    </source>
</evidence>
<dbReference type="GO" id="GO:0005576">
    <property type="term" value="C:extracellular region"/>
    <property type="evidence" value="ECO:0007669"/>
    <property type="project" value="UniProtKB-SubCell"/>
</dbReference>
<evidence type="ECO:0000256" key="1">
    <source>
        <dbReference type="ARBA" id="ARBA00004613"/>
    </source>
</evidence>
<comment type="similarity">
    <text evidence="2 6">Belongs to the plant self-incompatibility (S1) protein family.</text>
</comment>
<dbReference type="Pfam" id="PF05938">
    <property type="entry name" value="Self-incomp_S1"/>
    <property type="match status" value="1"/>
</dbReference>
<keyword evidence="4 6" id="KW-0964">Secreted</keyword>
<comment type="caution">
    <text evidence="7">The sequence shown here is derived from an EMBL/GenBank/DDBJ whole genome shotgun (WGS) entry which is preliminary data.</text>
</comment>
<dbReference type="GO" id="GO:0060320">
    <property type="term" value="P:rejection of self pollen"/>
    <property type="evidence" value="ECO:0007669"/>
    <property type="project" value="UniProtKB-KW"/>
</dbReference>
<protein>
    <recommendedName>
        <fullName evidence="6">S-protein homolog</fullName>
    </recommendedName>
</protein>
<dbReference type="Proteomes" id="UP001603857">
    <property type="component" value="Unassembled WGS sequence"/>
</dbReference>
<sequence>MIILYDTVSAFSTFYVPKDIGRALVQSEEEKKSVDSIFDGTKTVRVKNDLNNGIIIYLHCRSKDDDLGQHSLLVGEQQAWSFQENIFATTLFWCTLVAENWTFKFDVFSAKKDSNCIDECNRSIRSDGAYFWNQLDKVWEKRFSWSIN</sequence>
<comment type="subcellular location">
    <subcellularLocation>
        <location evidence="1 6">Secreted</location>
    </subcellularLocation>
</comment>
<name>A0ABD1N2T0_9FABA</name>
<dbReference type="AlphaFoldDB" id="A0ABD1N2T0"/>
<evidence type="ECO:0000256" key="2">
    <source>
        <dbReference type="ARBA" id="ARBA00005581"/>
    </source>
</evidence>
<evidence type="ECO:0000256" key="5">
    <source>
        <dbReference type="ARBA" id="ARBA00022729"/>
    </source>
</evidence>
<evidence type="ECO:0000256" key="4">
    <source>
        <dbReference type="ARBA" id="ARBA00022525"/>
    </source>
</evidence>
<organism evidence="7 8">
    <name type="scientific">Flemingia macrophylla</name>
    <dbReference type="NCBI Taxonomy" id="520843"/>
    <lineage>
        <taxon>Eukaryota</taxon>
        <taxon>Viridiplantae</taxon>
        <taxon>Streptophyta</taxon>
        <taxon>Embryophyta</taxon>
        <taxon>Tracheophyta</taxon>
        <taxon>Spermatophyta</taxon>
        <taxon>Magnoliopsida</taxon>
        <taxon>eudicotyledons</taxon>
        <taxon>Gunneridae</taxon>
        <taxon>Pentapetalae</taxon>
        <taxon>rosids</taxon>
        <taxon>fabids</taxon>
        <taxon>Fabales</taxon>
        <taxon>Fabaceae</taxon>
        <taxon>Papilionoideae</taxon>
        <taxon>50 kb inversion clade</taxon>
        <taxon>NPAAA clade</taxon>
        <taxon>indigoferoid/millettioid clade</taxon>
        <taxon>Phaseoleae</taxon>
        <taxon>Flemingia</taxon>
    </lineage>
</organism>